<reference evidence="6" key="1">
    <citation type="submission" date="2014-02" db="EMBL/GenBank/DDBJ databases">
        <title>Expanding our view of genomic diversity in Candidatus Accumulibacter clades.</title>
        <authorList>
            <person name="Skennerton C.T."/>
            <person name="Barr J.J."/>
            <person name="Slater F.R."/>
            <person name="Bond P.L."/>
            <person name="Tyson G.W."/>
        </authorList>
    </citation>
    <scope>NUCLEOTIDE SEQUENCE [LARGE SCALE GENOMIC DNA]</scope>
</reference>
<feature type="repeat" description="WD" evidence="3">
    <location>
        <begin position="778"/>
        <end position="819"/>
    </location>
</feature>
<feature type="repeat" description="WD" evidence="3">
    <location>
        <begin position="1240"/>
        <end position="1281"/>
    </location>
</feature>
<dbReference type="Pfam" id="PF20703">
    <property type="entry name" value="nSTAND1"/>
    <property type="match status" value="1"/>
</dbReference>
<dbReference type="InterPro" id="IPR036322">
    <property type="entry name" value="WD40_repeat_dom_sf"/>
</dbReference>
<gene>
    <name evidence="6" type="ORF">AW06_002689</name>
</gene>
<dbReference type="PROSITE" id="PS50294">
    <property type="entry name" value="WD_REPEATS_REGION"/>
    <property type="match status" value="14"/>
</dbReference>
<dbReference type="Gene3D" id="2.130.10.10">
    <property type="entry name" value="YVTN repeat-like/Quinoprotein amine dehydrogenase"/>
    <property type="match status" value="6"/>
</dbReference>
<dbReference type="Gene3D" id="3.40.50.300">
    <property type="entry name" value="P-loop containing nucleotide triphosphate hydrolases"/>
    <property type="match status" value="1"/>
</dbReference>
<keyword evidence="4" id="KW-0472">Membrane</keyword>
<dbReference type="CDD" id="cd00200">
    <property type="entry name" value="WD40"/>
    <property type="match status" value="3"/>
</dbReference>
<dbReference type="SMART" id="SM00320">
    <property type="entry name" value="WD40"/>
    <property type="match status" value="16"/>
</dbReference>
<accession>A0A080M4M7</accession>
<dbReference type="PROSITE" id="PS50082">
    <property type="entry name" value="WD_REPEATS_2"/>
    <property type="match status" value="15"/>
</dbReference>
<dbReference type="EMBL" id="JDST02000059">
    <property type="protein sequence ID" value="KFB76267.1"/>
    <property type="molecule type" value="Genomic_DNA"/>
</dbReference>
<feature type="domain" description="Novel STAND NTPase 1" evidence="5">
    <location>
        <begin position="18"/>
        <end position="459"/>
    </location>
</feature>
<proteinExistence type="predicted"/>
<evidence type="ECO:0000256" key="1">
    <source>
        <dbReference type="ARBA" id="ARBA00022574"/>
    </source>
</evidence>
<dbReference type="PANTHER" id="PTHR19848">
    <property type="entry name" value="WD40 REPEAT PROTEIN"/>
    <property type="match status" value="1"/>
</dbReference>
<feature type="repeat" description="WD" evidence="3">
    <location>
        <begin position="820"/>
        <end position="861"/>
    </location>
</feature>
<dbReference type="InterPro" id="IPR049052">
    <property type="entry name" value="nSTAND1"/>
</dbReference>
<feature type="repeat" description="WD" evidence="3">
    <location>
        <begin position="1156"/>
        <end position="1197"/>
    </location>
</feature>
<name>A0A080M4M7_9PROT</name>
<protein>
    <submittedName>
        <fullName evidence="6">Translocation protein TolB</fullName>
    </submittedName>
</protein>
<comment type="caution">
    <text evidence="6">The sequence shown here is derived from an EMBL/GenBank/DDBJ whole genome shotgun (WGS) entry which is preliminary data.</text>
</comment>
<dbReference type="SUPFAM" id="SSF50978">
    <property type="entry name" value="WD40 repeat-like"/>
    <property type="match status" value="2"/>
</dbReference>
<evidence type="ECO:0000256" key="2">
    <source>
        <dbReference type="ARBA" id="ARBA00022737"/>
    </source>
</evidence>
<keyword evidence="4" id="KW-1133">Transmembrane helix</keyword>
<dbReference type="STRING" id="1453999.AW06_002689"/>
<feature type="transmembrane region" description="Helical" evidence="4">
    <location>
        <begin position="569"/>
        <end position="591"/>
    </location>
</feature>
<feature type="repeat" description="WD" evidence="3">
    <location>
        <begin position="946"/>
        <end position="977"/>
    </location>
</feature>
<dbReference type="Pfam" id="PF00400">
    <property type="entry name" value="WD40"/>
    <property type="match status" value="15"/>
</dbReference>
<dbReference type="InterPro" id="IPR015943">
    <property type="entry name" value="WD40/YVTN_repeat-like_dom_sf"/>
</dbReference>
<dbReference type="InterPro" id="IPR027417">
    <property type="entry name" value="P-loop_NTPase"/>
</dbReference>
<feature type="repeat" description="WD" evidence="3">
    <location>
        <begin position="1030"/>
        <end position="1071"/>
    </location>
</feature>
<evidence type="ECO:0000313" key="7">
    <source>
        <dbReference type="Proteomes" id="UP000021315"/>
    </source>
</evidence>
<feature type="repeat" description="WD" evidence="3">
    <location>
        <begin position="694"/>
        <end position="735"/>
    </location>
</feature>
<feature type="repeat" description="WD" evidence="3">
    <location>
        <begin position="736"/>
        <end position="771"/>
    </location>
</feature>
<dbReference type="PANTHER" id="PTHR19848:SF8">
    <property type="entry name" value="F-BOX AND WD REPEAT DOMAIN CONTAINING 7"/>
    <property type="match status" value="1"/>
</dbReference>
<feature type="repeat" description="WD" evidence="3">
    <location>
        <begin position="862"/>
        <end position="903"/>
    </location>
</feature>
<evidence type="ECO:0000256" key="4">
    <source>
        <dbReference type="SAM" id="Phobius"/>
    </source>
</evidence>
<dbReference type="PROSITE" id="PS00678">
    <property type="entry name" value="WD_REPEATS_1"/>
    <property type="match status" value="8"/>
</dbReference>
<feature type="repeat" description="WD" evidence="3">
    <location>
        <begin position="1114"/>
        <end position="1155"/>
    </location>
</feature>
<sequence length="1354" mass="145632">MPTRRAFAMRELRELHSPYPGLRPFASDELSIFFGREAHTSRLIEILHRERFLAVVGPSGAGKSSLVRAGLLPALALGWPGEVSDWRVAELRPGERPMRRLAEALLQPDVLGRELGALDADAGDAADAAADLAVHRAHQAALLEAELRSGPDALAGLVADAQRQRPGQPPFNLLVLVDQFEELFRYADLGERQGQESDGFIEQLLASARATQGDARRVHVVLTMRTDALHDCARFLDLPEAINRGQYLVPRLKADELRRAITEPARVFDGTVDTEVVDALLGHARTAPDQLPLLQHALAQMWRTASVRDARQPTITADDARAAGGLEQALSKHAEALYAGLPTDDDRALADLLLRAITGPGDGGRLDSRRPQRLDQITRFAGLPPEEWRRFGPVLRAFAAEGANFLHFAEPLTADTVVDISHEALIRGWDRLRALVEWEAALAAQYRRWRDRSEHHWRTGGERLRGADLQAALRWRSGHADLEPGVGRMAEGTSVLRPFPPHAGWAERYALTRSPDSTALEFGALLGFIDASEHEASERAAEAAKAAEAAEAAERERRLAKQSARRKQLFLVVALAVGVLLAVAGFAFAYWHSTQAAIAKASELAATSEALTKDSPDLGLLLALESRRYMPTPKGDALLRAAATSYPVDRVLRAHDGAILDVWPALNNRRLVTAGVDGTARVWDGINGEQPLLLRGHQAAVVSVQTSPDSGRILTASRDATARLWDAVTGEERCVFRGHEHSLFNARFSLDGRAILTASEDATARIWDASTCVASHVMRGHEAAVTDALFSADGTKVVTTSWDKTARLWEAGSGKHLRTLFGHDGAVHAASISSDGKTVATASADKTARLWDTESGDSLRVLRGHEGPVTSVEFSPDGSKVLTASLDRTARLWDAATGTELQALSGHGERVSHAHFSSDGSTILTSSADGTVRLWDGATGVESAVLRGHEGAVTSARFTADGQSILSTGVDGSARLWGRKAGGEARRVNWEDGAISGVRMSSDDRLALLGNVNGSVRVIDMRTGTTRQTFTGHVGSVARVAVSPDGRLAISASWDRTARIWDLAVGRQVFELLGHKDDVLDVQFSPDGAKALSASRDGTACLWDVASGKKLLVLSGHGGEVTSVQFSADGKSALTASSDSKARLWDLTNGALLKVLERPEGVVHLARFFPDGKAAFTAGADGKVAVWDLTTGKQRFEFLGHRGPIVSARLSADGGRALTASWDSTARLWDTTSGRELQAMRGHAGAIHGALFSSDGSMALTFGADKTARLWDLPTGKELWVLRGHDGDVIDANFSADGRTIVTVGTDRTVRFWSCAACQPIDELAPGLAARVGRNLSAGERQRFGLTPTSPQSR</sequence>
<keyword evidence="1 3" id="KW-0853">WD repeat</keyword>
<feature type="repeat" description="WD" evidence="3">
    <location>
        <begin position="1198"/>
        <end position="1239"/>
    </location>
</feature>
<feature type="repeat" description="WD" evidence="3">
    <location>
        <begin position="1282"/>
        <end position="1314"/>
    </location>
</feature>
<dbReference type="InterPro" id="IPR020472">
    <property type="entry name" value="WD40_PAC1"/>
</dbReference>
<dbReference type="Proteomes" id="UP000021315">
    <property type="component" value="Unassembled WGS sequence"/>
</dbReference>
<feature type="repeat" description="WD" evidence="3">
    <location>
        <begin position="1072"/>
        <end position="1113"/>
    </location>
</feature>
<evidence type="ECO:0000313" key="6">
    <source>
        <dbReference type="EMBL" id="KFB76267.1"/>
    </source>
</evidence>
<evidence type="ECO:0000256" key="3">
    <source>
        <dbReference type="PROSITE-ProRule" id="PRU00221"/>
    </source>
</evidence>
<dbReference type="InterPro" id="IPR001680">
    <property type="entry name" value="WD40_rpt"/>
</dbReference>
<keyword evidence="4" id="KW-0812">Transmembrane</keyword>
<keyword evidence="2" id="KW-0677">Repeat</keyword>
<evidence type="ECO:0000259" key="5">
    <source>
        <dbReference type="Pfam" id="PF20703"/>
    </source>
</evidence>
<feature type="repeat" description="WD" evidence="3">
    <location>
        <begin position="652"/>
        <end position="684"/>
    </location>
</feature>
<dbReference type="SUPFAM" id="SSF52540">
    <property type="entry name" value="P-loop containing nucleoside triphosphate hydrolases"/>
    <property type="match status" value="1"/>
</dbReference>
<dbReference type="PRINTS" id="PR00320">
    <property type="entry name" value="GPROTEINBRPT"/>
</dbReference>
<dbReference type="InterPro" id="IPR019775">
    <property type="entry name" value="WD40_repeat_CS"/>
</dbReference>
<feature type="repeat" description="WD" evidence="3">
    <location>
        <begin position="904"/>
        <end position="936"/>
    </location>
</feature>
<organism evidence="6 7">
    <name type="scientific">Candidatus Accumulibacter cognatus</name>
    <dbReference type="NCBI Taxonomy" id="2954383"/>
    <lineage>
        <taxon>Bacteria</taxon>
        <taxon>Pseudomonadati</taxon>
        <taxon>Pseudomonadota</taxon>
        <taxon>Betaproteobacteria</taxon>
        <taxon>Candidatus Accumulibacter</taxon>
    </lineage>
</organism>
<keyword evidence="7" id="KW-1185">Reference proteome</keyword>